<name>A0A367VK37_9PROT</name>
<dbReference type="Proteomes" id="UP000253061">
    <property type="component" value="Unassembled WGS sequence"/>
</dbReference>
<organism evidence="3 4">
    <name type="scientific">Thalassospira profundimaris</name>
    <dbReference type="NCBI Taxonomy" id="502049"/>
    <lineage>
        <taxon>Bacteria</taxon>
        <taxon>Pseudomonadati</taxon>
        <taxon>Pseudomonadota</taxon>
        <taxon>Alphaproteobacteria</taxon>
        <taxon>Rhodospirillales</taxon>
        <taxon>Thalassospiraceae</taxon>
        <taxon>Thalassospira</taxon>
    </lineage>
</organism>
<dbReference type="InterPro" id="IPR003593">
    <property type="entry name" value="AAA+_ATPase"/>
</dbReference>
<dbReference type="PANTHER" id="PTHR35894:SF1">
    <property type="entry name" value="PHOSPHORIBULOKINASE _ URIDINE KINASE FAMILY"/>
    <property type="match status" value="1"/>
</dbReference>
<evidence type="ECO:0000259" key="2">
    <source>
        <dbReference type="SMART" id="SM00382"/>
    </source>
</evidence>
<dbReference type="InterPro" id="IPR027417">
    <property type="entry name" value="P-loop_NTPase"/>
</dbReference>
<dbReference type="InterPro" id="IPR008868">
    <property type="entry name" value="TniB"/>
</dbReference>
<dbReference type="EMBL" id="JPWB01000001">
    <property type="protein sequence ID" value="RCK25553.1"/>
    <property type="molecule type" value="Genomic_DNA"/>
</dbReference>
<reference evidence="3 4" key="1">
    <citation type="submission" date="2014-07" db="EMBL/GenBank/DDBJ databases">
        <title>Draft genome sequence of Thalassospira profundimaris R8-17.</title>
        <authorList>
            <person name="Lai Q."/>
            <person name="Shao Z."/>
        </authorList>
    </citation>
    <scope>NUCLEOTIDE SEQUENCE [LARGE SCALE GENOMIC DNA]</scope>
    <source>
        <strain evidence="3 4">R8-17</strain>
    </source>
</reference>
<feature type="region of interest" description="Disordered" evidence="1">
    <location>
        <begin position="289"/>
        <end position="322"/>
    </location>
</feature>
<evidence type="ECO:0000313" key="4">
    <source>
        <dbReference type="Proteomes" id="UP000253061"/>
    </source>
</evidence>
<sequence length="322" mass="35785">MSDVKLLTKQQARQLAAFQNRRVHHSQFQQATARIANFHISGVQASAPGITTLVGETGAGKSSVIENFCSTANSGDVRNRVLSIVIPQSCTIKNLASRILHALGDPCATKGTLESMEQRITKIADHASVEMLIFDEFQHLTNKGSQARRYDSADWLKTQLEILRRPVLVAGLPEVNEIFLLNPQLATRRRARIELLPFDPSTKGGAKELLMLFHFMNMELPLPDPAESVLLKNDVMLGLARSCKGLIGSITKIIHRAVEIAMLSDSTTLTELHLQCALEELEVDIRELDTSAARPPQEVKRKPRTGRRLPKQQQVEFENGPF</sequence>
<dbReference type="SMART" id="SM00382">
    <property type="entry name" value="AAA"/>
    <property type="match status" value="1"/>
</dbReference>
<protein>
    <recommendedName>
        <fullName evidence="2">AAA+ ATPase domain-containing protein</fullName>
    </recommendedName>
</protein>
<dbReference type="InterPro" id="IPR052026">
    <property type="entry name" value="ExeA_AAA_ATPase_DNA-bind"/>
</dbReference>
<dbReference type="Gene3D" id="3.40.50.300">
    <property type="entry name" value="P-loop containing nucleotide triphosphate hydrolases"/>
    <property type="match status" value="1"/>
</dbReference>
<feature type="compositionally biased region" description="Basic residues" evidence="1">
    <location>
        <begin position="301"/>
        <end position="310"/>
    </location>
</feature>
<proteinExistence type="predicted"/>
<gene>
    <name evidence="3" type="ORF">TH6_02780</name>
</gene>
<evidence type="ECO:0000256" key="1">
    <source>
        <dbReference type="SAM" id="MobiDB-lite"/>
    </source>
</evidence>
<comment type="caution">
    <text evidence="3">The sequence shown here is derived from an EMBL/GenBank/DDBJ whole genome shotgun (WGS) entry which is preliminary data.</text>
</comment>
<accession>A0A367VK37</accession>
<dbReference type="RefSeq" id="WP_062956375.1">
    <property type="nucleotide sequence ID" value="NZ_JPWB01000001.1"/>
</dbReference>
<dbReference type="SUPFAM" id="SSF52540">
    <property type="entry name" value="P-loop containing nucleoside triphosphate hydrolases"/>
    <property type="match status" value="1"/>
</dbReference>
<dbReference type="AlphaFoldDB" id="A0A367VK37"/>
<dbReference type="Pfam" id="PF05621">
    <property type="entry name" value="TniB"/>
    <property type="match status" value="1"/>
</dbReference>
<feature type="domain" description="AAA+ ATPase" evidence="2">
    <location>
        <begin position="47"/>
        <end position="199"/>
    </location>
</feature>
<evidence type="ECO:0000313" key="3">
    <source>
        <dbReference type="EMBL" id="RCK25553.1"/>
    </source>
</evidence>
<dbReference type="PANTHER" id="PTHR35894">
    <property type="entry name" value="GENERAL SECRETION PATHWAY PROTEIN A-RELATED"/>
    <property type="match status" value="1"/>
</dbReference>